<evidence type="ECO:0000256" key="5">
    <source>
        <dbReference type="ARBA" id="ARBA00022989"/>
    </source>
</evidence>
<evidence type="ECO:0000256" key="6">
    <source>
        <dbReference type="ARBA" id="ARBA00023136"/>
    </source>
</evidence>
<keyword evidence="11 14" id="KW-0413">Isomerase</keyword>
<keyword evidence="5 12" id="KW-1133">Transmembrane helix</keyword>
<keyword evidence="7" id="KW-0143">Chaperone</keyword>
<evidence type="ECO:0000256" key="4">
    <source>
        <dbReference type="ARBA" id="ARBA00022692"/>
    </source>
</evidence>
<dbReference type="Gene3D" id="1.10.4030.10">
    <property type="entry name" value="Porin chaperone SurA, peptide-binding domain"/>
    <property type="match status" value="1"/>
</dbReference>
<evidence type="ECO:0000256" key="1">
    <source>
        <dbReference type="ARBA" id="ARBA00004382"/>
    </source>
</evidence>
<accession>A0A7X0PLN4</accession>
<evidence type="ECO:0000256" key="11">
    <source>
        <dbReference type="PROSITE-ProRule" id="PRU00278"/>
    </source>
</evidence>
<dbReference type="InterPro" id="IPR027304">
    <property type="entry name" value="Trigger_fact/SurA_dom_sf"/>
</dbReference>
<organism evidence="14 15">
    <name type="scientific">Acidovorax soli</name>
    <dbReference type="NCBI Taxonomy" id="592050"/>
    <lineage>
        <taxon>Bacteria</taxon>
        <taxon>Pseudomonadati</taxon>
        <taxon>Pseudomonadota</taxon>
        <taxon>Betaproteobacteria</taxon>
        <taxon>Burkholderiales</taxon>
        <taxon>Comamonadaceae</taxon>
        <taxon>Acidovorax</taxon>
    </lineage>
</organism>
<evidence type="ECO:0000256" key="9">
    <source>
        <dbReference type="ARBA" id="ARBA00040743"/>
    </source>
</evidence>
<evidence type="ECO:0000259" key="13">
    <source>
        <dbReference type="PROSITE" id="PS50198"/>
    </source>
</evidence>
<evidence type="ECO:0000256" key="10">
    <source>
        <dbReference type="ARBA" id="ARBA00042775"/>
    </source>
</evidence>
<keyword evidence="4 12" id="KW-0812">Transmembrane</keyword>
<reference evidence="14 15" key="1">
    <citation type="submission" date="2020-08" db="EMBL/GenBank/DDBJ databases">
        <title>Functional genomics of gut bacteria from endangered species of beetles.</title>
        <authorList>
            <person name="Carlos-Shanley C."/>
        </authorList>
    </citation>
    <scope>NUCLEOTIDE SEQUENCE [LARGE SCALE GENOMIC DNA]</scope>
    <source>
        <strain evidence="14 15">S00198</strain>
    </source>
</reference>
<dbReference type="AlphaFoldDB" id="A0A7X0PLN4"/>
<keyword evidence="15" id="KW-1185">Reference proteome</keyword>
<evidence type="ECO:0000313" key="15">
    <source>
        <dbReference type="Proteomes" id="UP000575083"/>
    </source>
</evidence>
<sequence length="642" mass="70664">MFESIRKHSKIMMFLLFLLVIPSFVLVGIDSNYFSEKSAVVARVDGNKITQTEWDNAHRAESDRIRAQQPTMDAKLLDSPGARYATLERMVRERVLAAAAQKMHMVTSDARLARSLSEIPQIAALKRPDGSMDNEAYRALVAQQGLTPAGFEARVRNDLSVNQILGGVVGSAFVTDAQIAQSLDALYQRREIQVARFNAADFASKVTPTDADLEAYYKAHPAQFKQLESANVEYLVLSLDAVRDSITLNEDDLRTYYKENAATLGSKEERRASHILIKAGKDTPAADREKAKARATELLEQVRKAPATFADVAKKNSQDGSAAQGGDLNFFGRNDMVKPFEDAAFGLKKGEISDVVETDFGYHIIQVTDIKPSRVPPFEELRPGIEKDLKAQQAQRKYAEVAESFANGVYEQADSLAPVAEKLKLKVQTANGVTRTPVPGATGPLANAKFLEALFSSDSVQNKRNTEAVEVGPSQMASGRIASYTPAETLPLDKVRDKVRTLYVAEKAAELARKEGEAKLAEYTAKPDTNAGLTAAATIARDTPMNFPRPLIDAALRANAEKLPAFTGVDLGAGQGYAVVKVNRIVPRDKPEAQRAQQERMQLMQWWSTAEGVAYYEMLKERFKVEMKVSRPSELTITPTEN</sequence>
<evidence type="ECO:0000256" key="3">
    <source>
        <dbReference type="ARBA" id="ARBA00022519"/>
    </source>
</evidence>
<evidence type="ECO:0000256" key="12">
    <source>
        <dbReference type="SAM" id="Phobius"/>
    </source>
</evidence>
<proteinExistence type="inferred from homology"/>
<dbReference type="InterPro" id="IPR046357">
    <property type="entry name" value="PPIase_dom_sf"/>
</dbReference>
<dbReference type="InterPro" id="IPR052029">
    <property type="entry name" value="PpiD_chaperone"/>
</dbReference>
<comment type="caution">
    <text evidence="14">The sequence shown here is derived from an EMBL/GenBank/DDBJ whole genome shotgun (WGS) entry which is preliminary data.</text>
</comment>
<comment type="subcellular location">
    <subcellularLocation>
        <location evidence="1">Cell inner membrane</location>
        <topology evidence="1">Single-pass type II membrane protein</topology>
        <orientation evidence="1">Periplasmic side</orientation>
    </subcellularLocation>
</comment>
<protein>
    <recommendedName>
        <fullName evidence="9">Periplasmic chaperone PpiD</fullName>
    </recommendedName>
    <alternativeName>
        <fullName evidence="10">Periplasmic folding chaperone</fullName>
    </alternativeName>
</protein>
<keyword evidence="3" id="KW-0997">Cell inner membrane</keyword>
<dbReference type="InterPro" id="IPR000297">
    <property type="entry name" value="PPIase_PpiC"/>
</dbReference>
<dbReference type="Pfam" id="PF13624">
    <property type="entry name" value="SurA_N_3"/>
    <property type="match status" value="1"/>
</dbReference>
<dbReference type="Gene3D" id="3.10.50.40">
    <property type="match status" value="1"/>
</dbReference>
<keyword evidence="2" id="KW-1003">Cell membrane</keyword>
<keyword evidence="6 12" id="KW-0472">Membrane</keyword>
<comment type="similarity">
    <text evidence="8">Belongs to the PpiD chaperone family.</text>
</comment>
<dbReference type="SUPFAM" id="SSF54534">
    <property type="entry name" value="FKBP-like"/>
    <property type="match status" value="1"/>
</dbReference>
<dbReference type="GO" id="GO:0003755">
    <property type="term" value="F:peptidyl-prolyl cis-trans isomerase activity"/>
    <property type="evidence" value="ECO:0007669"/>
    <property type="project" value="UniProtKB-KW"/>
</dbReference>
<keyword evidence="11" id="KW-0697">Rotamase</keyword>
<dbReference type="PANTHER" id="PTHR47529:SF1">
    <property type="entry name" value="PERIPLASMIC CHAPERONE PPID"/>
    <property type="match status" value="1"/>
</dbReference>
<dbReference type="PROSITE" id="PS50198">
    <property type="entry name" value="PPIC_PPIASE_2"/>
    <property type="match status" value="1"/>
</dbReference>
<feature type="transmembrane region" description="Helical" evidence="12">
    <location>
        <begin position="12"/>
        <end position="29"/>
    </location>
</feature>
<evidence type="ECO:0000256" key="7">
    <source>
        <dbReference type="ARBA" id="ARBA00023186"/>
    </source>
</evidence>
<dbReference type="SUPFAM" id="SSF109998">
    <property type="entry name" value="Triger factor/SurA peptide-binding domain-like"/>
    <property type="match status" value="1"/>
</dbReference>
<name>A0A7X0PLN4_9BURK</name>
<evidence type="ECO:0000256" key="2">
    <source>
        <dbReference type="ARBA" id="ARBA00022475"/>
    </source>
</evidence>
<dbReference type="Pfam" id="PF13616">
    <property type="entry name" value="Rotamase_3"/>
    <property type="match status" value="1"/>
</dbReference>
<dbReference type="PANTHER" id="PTHR47529">
    <property type="entry name" value="PEPTIDYL-PROLYL CIS-TRANS ISOMERASE D"/>
    <property type="match status" value="1"/>
</dbReference>
<feature type="domain" description="PpiC" evidence="13">
    <location>
        <begin position="267"/>
        <end position="369"/>
    </location>
</feature>
<dbReference type="Proteomes" id="UP000575083">
    <property type="component" value="Unassembled WGS sequence"/>
</dbReference>
<evidence type="ECO:0000313" key="14">
    <source>
        <dbReference type="EMBL" id="MBB6563706.1"/>
    </source>
</evidence>
<gene>
    <name evidence="14" type="ORF">HNP48_006430</name>
</gene>
<dbReference type="EMBL" id="JACHLK010000022">
    <property type="protein sequence ID" value="MBB6563706.1"/>
    <property type="molecule type" value="Genomic_DNA"/>
</dbReference>
<evidence type="ECO:0000256" key="8">
    <source>
        <dbReference type="ARBA" id="ARBA00038408"/>
    </source>
</evidence>
<dbReference type="RefSeq" id="WP_184865014.1">
    <property type="nucleotide sequence ID" value="NZ_JACHLK010000022.1"/>
</dbReference>
<dbReference type="GO" id="GO:0005886">
    <property type="term" value="C:plasma membrane"/>
    <property type="evidence" value="ECO:0007669"/>
    <property type="project" value="UniProtKB-SubCell"/>
</dbReference>